<evidence type="ECO:0000313" key="2">
    <source>
        <dbReference type="Proteomes" id="UP001202328"/>
    </source>
</evidence>
<dbReference type="EMBL" id="JAJJMB010012006">
    <property type="protein sequence ID" value="KAI3893131.1"/>
    <property type="molecule type" value="Genomic_DNA"/>
</dbReference>
<protein>
    <submittedName>
        <fullName evidence="1">Uncharacterized protein</fullName>
    </submittedName>
</protein>
<sequence>MRRRLRDKSKKIQVNCLNMLRRSEPSFIPLGCQKHCFLHSITGHGFQLPTYFCDYENDQNLCQQCSGCASSSPYHPHPPPVWGTKGTFMLVHGSTSSTYGGPSVPPLATTAPISLPPAGSYAPVQVMIIERI</sequence>
<evidence type="ECO:0000313" key="1">
    <source>
        <dbReference type="EMBL" id="KAI3893131.1"/>
    </source>
</evidence>
<dbReference type="AlphaFoldDB" id="A0AAD4SBQ7"/>
<organism evidence="1 2">
    <name type="scientific">Papaver atlanticum</name>
    <dbReference type="NCBI Taxonomy" id="357466"/>
    <lineage>
        <taxon>Eukaryota</taxon>
        <taxon>Viridiplantae</taxon>
        <taxon>Streptophyta</taxon>
        <taxon>Embryophyta</taxon>
        <taxon>Tracheophyta</taxon>
        <taxon>Spermatophyta</taxon>
        <taxon>Magnoliopsida</taxon>
        <taxon>Ranunculales</taxon>
        <taxon>Papaveraceae</taxon>
        <taxon>Papaveroideae</taxon>
        <taxon>Papaver</taxon>
    </lineage>
</organism>
<proteinExistence type="predicted"/>
<accession>A0AAD4SBQ7</accession>
<name>A0AAD4SBQ7_9MAGN</name>
<dbReference type="Proteomes" id="UP001202328">
    <property type="component" value="Unassembled WGS sequence"/>
</dbReference>
<reference evidence="1" key="1">
    <citation type="submission" date="2022-04" db="EMBL/GenBank/DDBJ databases">
        <title>A functionally conserved STORR gene fusion in Papaver species that diverged 16.8 million years ago.</title>
        <authorList>
            <person name="Catania T."/>
        </authorList>
    </citation>
    <scope>NUCLEOTIDE SEQUENCE</scope>
    <source>
        <strain evidence="1">S-188037</strain>
    </source>
</reference>
<gene>
    <name evidence="1" type="ORF">MKW98_028633</name>
</gene>
<keyword evidence="2" id="KW-1185">Reference proteome</keyword>
<comment type="caution">
    <text evidence="1">The sequence shown here is derived from an EMBL/GenBank/DDBJ whole genome shotgun (WGS) entry which is preliminary data.</text>
</comment>